<accession>A0ABR4HU94</accession>
<evidence type="ECO:0000313" key="3">
    <source>
        <dbReference type="EMBL" id="KAL2819050.1"/>
    </source>
</evidence>
<dbReference type="InterPro" id="IPR002575">
    <property type="entry name" value="Aminoglycoside_PTrfase"/>
</dbReference>
<sequence>MPKLLVSFTLLPTIAIQGYGLPLLISAHSSAMPEQGTTGYGLIWADDDDSGVLYPTWTATPDIPTIQQLAAEHLSLEEAAVVVKFHAEGALNKLYLISSPDLPQKYLMRVALPVEPFFKTESEVATMAFLRKHTSLHVPKVITYSSFAANTLRFEWVLLEYVEGTPLSDLWDRMSFDAKSDLTIRMLEHSKYMRNFYFSHFGNLYFSKDREQVNGQPAEWLRNSTNEPSSFTIILFQALCHLPSIICLRGHQPKFV</sequence>
<dbReference type="InterPro" id="IPR011009">
    <property type="entry name" value="Kinase-like_dom_sf"/>
</dbReference>
<protein>
    <recommendedName>
        <fullName evidence="2">Aminoglycoside phosphotransferase domain-containing protein</fullName>
    </recommendedName>
</protein>
<feature type="chain" id="PRO_5047168974" description="Aminoglycoside phosphotransferase domain-containing protein" evidence="1">
    <location>
        <begin position="21"/>
        <end position="256"/>
    </location>
</feature>
<evidence type="ECO:0000256" key="1">
    <source>
        <dbReference type="SAM" id="SignalP"/>
    </source>
</evidence>
<feature type="non-terminal residue" evidence="3">
    <location>
        <position position="1"/>
    </location>
</feature>
<comment type="caution">
    <text evidence="3">The sequence shown here is derived from an EMBL/GenBank/DDBJ whole genome shotgun (WGS) entry which is preliminary data.</text>
</comment>
<dbReference type="SUPFAM" id="SSF56112">
    <property type="entry name" value="Protein kinase-like (PK-like)"/>
    <property type="match status" value="1"/>
</dbReference>
<evidence type="ECO:0000313" key="4">
    <source>
        <dbReference type="Proteomes" id="UP001610335"/>
    </source>
</evidence>
<feature type="signal peptide" evidence="1">
    <location>
        <begin position="1"/>
        <end position="20"/>
    </location>
</feature>
<reference evidence="3 4" key="1">
    <citation type="submission" date="2024-07" db="EMBL/GenBank/DDBJ databases">
        <title>Section-level genome sequencing and comparative genomics of Aspergillus sections Usti and Cavernicolus.</title>
        <authorList>
            <consortium name="Lawrence Berkeley National Laboratory"/>
            <person name="Nybo J.L."/>
            <person name="Vesth T.C."/>
            <person name="Theobald S."/>
            <person name="Frisvad J.C."/>
            <person name="Larsen T.O."/>
            <person name="Kjaerboelling I."/>
            <person name="Rothschild-Mancinelli K."/>
            <person name="Lyhne E.K."/>
            <person name="Kogle M.E."/>
            <person name="Barry K."/>
            <person name="Clum A."/>
            <person name="Na H."/>
            <person name="Ledsgaard L."/>
            <person name="Lin J."/>
            <person name="Lipzen A."/>
            <person name="Kuo A."/>
            <person name="Riley R."/>
            <person name="Mondo S."/>
            <person name="LaButti K."/>
            <person name="Haridas S."/>
            <person name="Pangalinan J."/>
            <person name="Salamov A.A."/>
            <person name="Simmons B.A."/>
            <person name="Magnuson J.K."/>
            <person name="Chen J."/>
            <person name="Drula E."/>
            <person name="Henrissat B."/>
            <person name="Wiebenga A."/>
            <person name="Lubbers R.J."/>
            <person name="Gomes A.C."/>
            <person name="Makela M.R."/>
            <person name="Stajich J."/>
            <person name="Grigoriev I.V."/>
            <person name="Mortensen U.H."/>
            <person name="De vries R.P."/>
            <person name="Baker S.E."/>
            <person name="Andersen M.R."/>
        </authorList>
    </citation>
    <scope>NUCLEOTIDE SEQUENCE [LARGE SCALE GENOMIC DNA]</scope>
    <source>
        <strain evidence="3 4">CBS 600.67</strain>
    </source>
</reference>
<proteinExistence type="predicted"/>
<keyword evidence="1" id="KW-0732">Signal</keyword>
<gene>
    <name evidence="3" type="ORF">BDW59DRAFT_151664</name>
</gene>
<organism evidence="3 4">
    <name type="scientific">Aspergillus cavernicola</name>
    <dbReference type="NCBI Taxonomy" id="176166"/>
    <lineage>
        <taxon>Eukaryota</taxon>
        <taxon>Fungi</taxon>
        <taxon>Dikarya</taxon>
        <taxon>Ascomycota</taxon>
        <taxon>Pezizomycotina</taxon>
        <taxon>Eurotiomycetes</taxon>
        <taxon>Eurotiomycetidae</taxon>
        <taxon>Eurotiales</taxon>
        <taxon>Aspergillaceae</taxon>
        <taxon>Aspergillus</taxon>
        <taxon>Aspergillus subgen. Nidulantes</taxon>
    </lineage>
</organism>
<name>A0ABR4HU94_9EURO</name>
<dbReference type="InterPro" id="IPR051678">
    <property type="entry name" value="AGP_Transferase"/>
</dbReference>
<feature type="domain" description="Aminoglycoside phosphotransferase" evidence="2">
    <location>
        <begin position="83"/>
        <end position="185"/>
    </location>
</feature>
<evidence type="ECO:0000259" key="2">
    <source>
        <dbReference type="Pfam" id="PF01636"/>
    </source>
</evidence>
<keyword evidence="4" id="KW-1185">Reference proteome</keyword>
<dbReference type="EMBL" id="JBFXLS010000079">
    <property type="protein sequence ID" value="KAL2819050.1"/>
    <property type="molecule type" value="Genomic_DNA"/>
</dbReference>
<dbReference type="Proteomes" id="UP001610335">
    <property type="component" value="Unassembled WGS sequence"/>
</dbReference>
<dbReference type="PANTHER" id="PTHR21310">
    <property type="entry name" value="AMINOGLYCOSIDE PHOSPHOTRANSFERASE-RELATED-RELATED"/>
    <property type="match status" value="1"/>
</dbReference>
<dbReference type="PANTHER" id="PTHR21310:SF13">
    <property type="entry name" value="AMINOGLYCOSIDE PHOSPHOTRANSFERASE DOMAIN-CONTAINING PROTEIN"/>
    <property type="match status" value="1"/>
</dbReference>
<dbReference type="Pfam" id="PF01636">
    <property type="entry name" value="APH"/>
    <property type="match status" value="1"/>
</dbReference>